<dbReference type="AlphaFoldDB" id="R7QFZ6"/>
<dbReference type="KEGG" id="ccp:CHC_T00004707001"/>
<dbReference type="Pfam" id="PF04827">
    <property type="entry name" value="Plant_tran"/>
    <property type="match status" value="1"/>
</dbReference>
<accession>R7QFZ6</accession>
<dbReference type="Proteomes" id="UP000012073">
    <property type="component" value="Unassembled WGS sequence"/>
</dbReference>
<evidence type="ECO:0008006" key="3">
    <source>
        <dbReference type="Google" id="ProtNLM"/>
    </source>
</evidence>
<dbReference type="PANTHER" id="PTHR47150">
    <property type="entry name" value="OS12G0169200 PROTEIN"/>
    <property type="match status" value="1"/>
</dbReference>
<evidence type="ECO:0000313" key="1">
    <source>
        <dbReference type="EMBL" id="CDF36381.1"/>
    </source>
</evidence>
<organism evidence="1 2">
    <name type="scientific">Chondrus crispus</name>
    <name type="common">Carrageen Irish moss</name>
    <name type="synonym">Polymorpha crispa</name>
    <dbReference type="NCBI Taxonomy" id="2769"/>
    <lineage>
        <taxon>Eukaryota</taxon>
        <taxon>Rhodophyta</taxon>
        <taxon>Florideophyceae</taxon>
        <taxon>Rhodymeniophycidae</taxon>
        <taxon>Gigartinales</taxon>
        <taxon>Gigartinaceae</taxon>
        <taxon>Chondrus</taxon>
    </lineage>
</organism>
<protein>
    <recommendedName>
        <fullName evidence="3">DDE Tnp4 domain-containing protein</fullName>
    </recommendedName>
</protein>
<proteinExistence type="predicted"/>
<dbReference type="EMBL" id="HG001775">
    <property type="protein sequence ID" value="CDF36381.1"/>
    <property type="molecule type" value="Genomic_DNA"/>
</dbReference>
<gene>
    <name evidence="1" type="ORF">CHC_T00004707001</name>
</gene>
<dbReference type="RefSeq" id="XP_005716200.1">
    <property type="nucleotide sequence ID" value="XM_005716143.1"/>
</dbReference>
<dbReference type="GeneID" id="17323916"/>
<dbReference type="OrthoDB" id="6512700at2759"/>
<dbReference type="PhylomeDB" id="R7QFZ6"/>
<keyword evidence="2" id="KW-1185">Reference proteome</keyword>
<name>R7QFZ6_CHOCR</name>
<evidence type="ECO:0000313" key="2">
    <source>
        <dbReference type="Proteomes" id="UP000012073"/>
    </source>
</evidence>
<dbReference type="Gramene" id="CDF36381">
    <property type="protein sequence ID" value="CDF36381"/>
    <property type="gene ID" value="CHC_T00004707001"/>
</dbReference>
<sequence>MSRAVYEEVRDAVLQADDYFVQSRDATGRLGATLDQKIMSALRQLTCGISADAVTEIVGLMESSNAVCLKRFCEAIVDTYDAEWLRSPDEHEIQEIEAAYKTLGFPGCLDCLDCASWEWDKCPVGWQGMYKGKDKKPVCRMEVICDDRLYIWHVMFGSPGSKNDINIMHQSPLFNSIRTGAWPPIRPETEVAGMKLDWYYYFTDGIYPQYRILMSSISEPVTKKEKLYSSYQEGTRKAVERVFGVLFQRFRLLYQPSRLWYKEDMNSIVRACCILHNNIVKSRLHTYNGTAALRFTDEETTLPSDIQIVSTGEGTYEQATFWRKYIDPIEKTTEHVKLKNALAEHIWNQDGDESDSSQ</sequence>
<reference evidence="2" key="1">
    <citation type="journal article" date="2013" name="Proc. Natl. Acad. Sci. U.S.A.">
        <title>Genome structure and metabolic features in the red seaweed Chondrus crispus shed light on evolution of the Archaeplastida.</title>
        <authorList>
            <person name="Collen J."/>
            <person name="Porcel B."/>
            <person name="Carre W."/>
            <person name="Ball S.G."/>
            <person name="Chaparro C."/>
            <person name="Tonon T."/>
            <person name="Barbeyron T."/>
            <person name="Michel G."/>
            <person name="Noel B."/>
            <person name="Valentin K."/>
            <person name="Elias M."/>
            <person name="Artiguenave F."/>
            <person name="Arun A."/>
            <person name="Aury J.M."/>
            <person name="Barbosa-Neto J.F."/>
            <person name="Bothwell J.H."/>
            <person name="Bouget F.Y."/>
            <person name="Brillet L."/>
            <person name="Cabello-Hurtado F."/>
            <person name="Capella-Gutierrez S."/>
            <person name="Charrier B."/>
            <person name="Cladiere L."/>
            <person name="Cock J.M."/>
            <person name="Coelho S.M."/>
            <person name="Colleoni C."/>
            <person name="Czjzek M."/>
            <person name="Da Silva C."/>
            <person name="Delage L."/>
            <person name="Denoeud F."/>
            <person name="Deschamps P."/>
            <person name="Dittami S.M."/>
            <person name="Gabaldon T."/>
            <person name="Gachon C.M."/>
            <person name="Groisillier A."/>
            <person name="Herve C."/>
            <person name="Jabbari K."/>
            <person name="Katinka M."/>
            <person name="Kloareg B."/>
            <person name="Kowalczyk N."/>
            <person name="Labadie K."/>
            <person name="Leblanc C."/>
            <person name="Lopez P.J."/>
            <person name="McLachlan D.H."/>
            <person name="Meslet-Cladiere L."/>
            <person name="Moustafa A."/>
            <person name="Nehr Z."/>
            <person name="Nyvall Collen P."/>
            <person name="Panaud O."/>
            <person name="Partensky F."/>
            <person name="Poulain J."/>
            <person name="Rensing S.A."/>
            <person name="Rousvoal S."/>
            <person name="Samson G."/>
            <person name="Symeonidi A."/>
            <person name="Weissenbach J."/>
            <person name="Zambounis A."/>
            <person name="Wincker P."/>
            <person name="Boyen C."/>
        </authorList>
    </citation>
    <scope>NUCLEOTIDE SEQUENCE [LARGE SCALE GENOMIC DNA]</scope>
    <source>
        <strain evidence="2">cv. Stackhouse</strain>
    </source>
</reference>
<dbReference type="PANTHER" id="PTHR47150:SF5">
    <property type="entry name" value="OS07G0546750 PROTEIN"/>
    <property type="match status" value="1"/>
</dbReference>
<dbReference type="InterPro" id="IPR006912">
    <property type="entry name" value="Harbinger_derived_prot"/>
</dbReference>